<dbReference type="Pfam" id="PF07676">
    <property type="entry name" value="PD40"/>
    <property type="match status" value="1"/>
</dbReference>
<feature type="chain" id="PRO_5045960905" description="WD40-like Beta Propeller Repeat" evidence="2">
    <location>
        <begin position="19"/>
        <end position="292"/>
    </location>
</feature>
<accession>A0ABU2Y7B5</accession>
<feature type="region of interest" description="Disordered" evidence="1">
    <location>
        <begin position="22"/>
        <end position="44"/>
    </location>
</feature>
<evidence type="ECO:0008006" key="5">
    <source>
        <dbReference type="Google" id="ProtNLM"/>
    </source>
</evidence>
<name>A0ABU2Y7B5_9FLAO</name>
<dbReference type="SUPFAM" id="SSF82171">
    <property type="entry name" value="DPP6 N-terminal domain-like"/>
    <property type="match status" value="1"/>
</dbReference>
<dbReference type="RefSeq" id="WP_311594016.1">
    <property type="nucleotide sequence ID" value="NZ_JAVRHV010000006.1"/>
</dbReference>
<dbReference type="Proteomes" id="UP001252186">
    <property type="component" value="Unassembled WGS sequence"/>
</dbReference>
<evidence type="ECO:0000313" key="3">
    <source>
        <dbReference type="EMBL" id="MDT0553932.1"/>
    </source>
</evidence>
<feature type="signal peptide" evidence="2">
    <location>
        <begin position="1"/>
        <end position="18"/>
    </location>
</feature>
<dbReference type="EMBL" id="JAVRHV010000006">
    <property type="protein sequence ID" value="MDT0553932.1"/>
    <property type="molecule type" value="Genomic_DNA"/>
</dbReference>
<dbReference type="InterPro" id="IPR011659">
    <property type="entry name" value="WD40"/>
</dbReference>
<gene>
    <name evidence="3" type="ORF">RM519_11790</name>
</gene>
<protein>
    <recommendedName>
        <fullName evidence="5">WD40-like Beta Propeller Repeat</fullName>
    </recommendedName>
</protein>
<comment type="caution">
    <text evidence="3">The sequence shown here is derived from an EMBL/GenBank/DDBJ whole genome shotgun (WGS) entry which is preliminary data.</text>
</comment>
<reference evidence="3 4" key="1">
    <citation type="submission" date="2023-09" db="EMBL/GenBank/DDBJ databases">
        <authorList>
            <person name="Rey-Velasco X."/>
        </authorList>
    </citation>
    <scope>NUCLEOTIDE SEQUENCE [LARGE SCALE GENOMIC DNA]</scope>
    <source>
        <strain evidence="3 4">P050</strain>
    </source>
</reference>
<keyword evidence="2" id="KW-0732">Signal</keyword>
<keyword evidence="4" id="KW-1185">Reference proteome</keyword>
<organism evidence="3 4">
    <name type="scientific">Urechidicola vernalis</name>
    <dbReference type="NCBI Taxonomy" id="3075600"/>
    <lineage>
        <taxon>Bacteria</taxon>
        <taxon>Pseudomonadati</taxon>
        <taxon>Bacteroidota</taxon>
        <taxon>Flavobacteriia</taxon>
        <taxon>Flavobacteriales</taxon>
        <taxon>Flavobacteriaceae</taxon>
        <taxon>Urechidicola</taxon>
    </lineage>
</organism>
<sequence>MKKVNFLLLLAFSVVLSACNTNNKQDTKDNDKPTSEETYLGQKPPGLVPELFAPDLIQNEHRQAEAAFTPDLKEFYFRRRGGKHKKNTLVVIQYKDNSWVESVVPPYAGEPFISPNGKNLHLGKKYRERTDTGWSEVKSLGPMFDNEDLGIMRVSTSINGTYVLDNYKSDAIWISTMKDGIRQAPKKMDSVINIGKWTAHPFIAPDDSYLIWDSERETGSGKSDLFISFKQKDGSWSSAINLGDTINSEFADAYGSVSSDGKYFFFHRSYGGDTGDIFWVDAQFIEKLRPKN</sequence>
<evidence type="ECO:0000256" key="1">
    <source>
        <dbReference type="SAM" id="MobiDB-lite"/>
    </source>
</evidence>
<dbReference type="PROSITE" id="PS51257">
    <property type="entry name" value="PROKAR_LIPOPROTEIN"/>
    <property type="match status" value="1"/>
</dbReference>
<evidence type="ECO:0000256" key="2">
    <source>
        <dbReference type="SAM" id="SignalP"/>
    </source>
</evidence>
<proteinExistence type="predicted"/>
<evidence type="ECO:0000313" key="4">
    <source>
        <dbReference type="Proteomes" id="UP001252186"/>
    </source>
</evidence>
<feature type="compositionally biased region" description="Basic and acidic residues" evidence="1">
    <location>
        <begin position="25"/>
        <end position="35"/>
    </location>
</feature>